<dbReference type="OrthoDB" id="2151789at2759"/>
<dbReference type="InterPro" id="IPR006094">
    <property type="entry name" value="Oxid_FAD_bind_N"/>
</dbReference>
<evidence type="ECO:0000259" key="5">
    <source>
        <dbReference type="PROSITE" id="PS51387"/>
    </source>
</evidence>
<evidence type="ECO:0000256" key="3">
    <source>
        <dbReference type="ARBA" id="ARBA00022827"/>
    </source>
</evidence>
<gene>
    <name evidence="6" type="ORF">JVT61DRAFT_1549</name>
</gene>
<dbReference type="InterPro" id="IPR050416">
    <property type="entry name" value="FAD-linked_Oxidoreductase"/>
</dbReference>
<keyword evidence="2" id="KW-0285">Flavoprotein</keyword>
<comment type="caution">
    <text evidence="6">The sequence shown here is derived from an EMBL/GenBank/DDBJ whole genome shotgun (WGS) entry which is preliminary data.</text>
</comment>
<keyword evidence="3" id="KW-0274">FAD</keyword>
<feature type="domain" description="FAD-binding PCMH-type" evidence="5">
    <location>
        <begin position="52"/>
        <end position="239"/>
    </location>
</feature>
<dbReference type="Gene3D" id="3.30.465.10">
    <property type="match status" value="1"/>
</dbReference>
<keyword evidence="7" id="KW-1185">Reference proteome</keyword>
<reference evidence="6" key="1">
    <citation type="submission" date="2021-03" db="EMBL/GenBank/DDBJ databases">
        <title>Evolutionary innovations through gain and loss of genes in the ectomycorrhizal Boletales.</title>
        <authorList>
            <person name="Wu G."/>
            <person name="Miyauchi S."/>
            <person name="Morin E."/>
            <person name="Yang Z.-L."/>
            <person name="Xu J."/>
            <person name="Martin F.M."/>
        </authorList>
    </citation>
    <scope>NUCLEOTIDE SEQUENCE</scope>
    <source>
        <strain evidence="6">BR01</strain>
    </source>
</reference>
<sequence>MKATIINRKAVQDAIAAIKEICEGEKSTGKSQYFAFGGEGYKSSVRHFFESSTEIAAGAVQPGSKEDLANILKVIAHYQVPFAVKGGGHATNPRFSSTEGIQISMCRFNKIRLEPDADSLLPPGSTDKTHSIVHIGAGCLFDEVYREVVPKGLNIVGGSSIGGVGVAGWLLGGGYSLKTNQHGLGIDNILQVEIVLPTGVPKTVNNQSQGDDKLLFEVVKGGGNNFGIVTEFTVRAHVQAKPTCGCLLQYEVEDFEDVKTAVVNFAQQEDPKASIVAAFRYYCNPGGIQATGKLTVQCFYDGPLPEKDGPFAELLEIDHKTERGGGDTVGLESRQLPAKRPTVPIHIHMPVTIPDLRVLPDIITPKRSELVVYDNYHLFDYQTSFVNEALDVQDVQVDEIESPPPPAYSYVDVVETASETPGISLTIASGAAPKTNLKTQARMVVPANQSASIETLLPQSRDRMKRAMAGVGENPRGRWGNVMVDIYTKEIIDEIGRQASVSDSWEMSGHGGKRVVIDIWPFTKTMFDNATECAWPHVKDEPNGPILAYFLWEGSENDNFWIQQMERALKAIKKKVDKARGPHAKPFPVYSNTTLDTTRVEDVYGDNFEDLKAARETFDPERVMNLTGGFRIPHPIKQRGRK</sequence>
<dbReference type="PANTHER" id="PTHR42973">
    <property type="entry name" value="BINDING OXIDOREDUCTASE, PUTATIVE (AFU_ORTHOLOGUE AFUA_1G17690)-RELATED"/>
    <property type="match status" value="1"/>
</dbReference>
<keyword evidence="4" id="KW-0560">Oxidoreductase</keyword>
<protein>
    <recommendedName>
        <fullName evidence="5">FAD-binding PCMH-type domain-containing protein</fullName>
    </recommendedName>
</protein>
<dbReference type="SUPFAM" id="SSF56176">
    <property type="entry name" value="FAD-binding/transporter-associated domain-like"/>
    <property type="match status" value="1"/>
</dbReference>
<dbReference type="InterPro" id="IPR016169">
    <property type="entry name" value="FAD-bd_PCMH_sub2"/>
</dbReference>
<evidence type="ECO:0000256" key="4">
    <source>
        <dbReference type="ARBA" id="ARBA00023002"/>
    </source>
</evidence>
<dbReference type="GO" id="GO:0071949">
    <property type="term" value="F:FAD binding"/>
    <property type="evidence" value="ECO:0007669"/>
    <property type="project" value="InterPro"/>
</dbReference>
<comment type="similarity">
    <text evidence="1">Belongs to the oxygen-dependent FAD-linked oxidoreductase family.</text>
</comment>
<evidence type="ECO:0000256" key="1">
    <source>
        <dbReference type="ARBA" id="ARBA00005466"/>
    </source>
</evidence>
<dbReference type="GO" id="GO:0016491">
    <property type="term" value="F:oxidoreductase activity"/>
    <property type="evidence" value="ECO:0007669"/>
    <property type="project" value="UniProtKB-KW"/>
</dbReference>
<evidence type="ECO:0000256" key="2">
    <source>
        <dbReference type="ARBA" id="ARBA00022630"/>
    </source>
</evidence>
<accession>A0A8I2YR21</accession>
<dbReference type="InterPro" id="IPR036318">
    <property type="entry name" value="FAD-bd_PCMH-like_sf"/>
</dbReference>
<dbReference type="PANTHER" id="PTHR42973:SF13">
    <property type="entry name" value="FAD-BINDING PCMH-TYPE DOMAIN-CONTAINING PROTEIN"/>
    <property type="match status" value="1"/>
</dbReference>
<dbReference type="Pfam" id="PF01565">
    <property type="entry name" value="FAD_binding_4"/>
    <property type="match status" value="1"/>
</dbReference>
<dbReference type="InterPro" id="IPR016166">
    <property type="entry name" value="FAD-bd_PCMH"/>
</dbReference>
<dbReference type="Proteomes" id="UP000683000">
    <property type="component" value="Unassembled WGS sequence"/>
</dbReference>
<dbReference type="EMBL" id="JAGFBS010000011">
    <property type="protein sequence ID" value="KAG6376571.1"/>
    <property type="molecule type" value="Genomic_DNA"/>
</dbReference>
<evidence type="ECO:0000313" key="7">
    <source>
        <dbReference type="Proteomes" id="UP000683000"/>
    </source>
</evidence>
<proteinExistence type="inferred from homology"/>
<dbReference type="PROSITE" id="PS51387">
    <property type="entry name" value="FAD_PCMH"/>
    <property type="match status" value="1"/>
</dbReference>
<dbReference type="AlphaFoldDB" id="A0A8I2YR21"/>
<organism evidence="6 7">
    <name type="scientific">Boletus reticuloceps</name>
    <dbReference type="NCBI Taxonomy" id="495285"/>
    <lineage>
        <taxon>Eukaryota</taxon>
        <taxon>Fungi</taxon>
        <taxon>Dikarya</taxon>
        <taxon>Basidiomycota</taxon>
        <taxon>Agaricomycotina</taxon>
        <taxon>Agaricomycetes</taxon>
        <taxon>Agaricomycetidae</taxon>
        <taxon>Boletales</taxon>
        <taxon>Boletineae</taxon>
        <taxon>Boletaceae</taxon>
        <taxon>Boletoideae</taxon>
        <taxon>Boletus</taxon>
    </lineage>
</organism>
<name>A0A8I2YR21_9AGAM</name>
<evidence type="ECO:0000313" key="6">
    <source>
        <dbReference type="EMBL" id="KAG6376571.1"/>
    </source>
</evidence>